<name>A0A934NFK8_9BACT</name>
<evidence type="ECO:0000313" key="3">
    <source>
        <dbReference type="EMBL" id="MBJ7608735.1"/>
    </source>
</evidence>
<evidence type="ECO:0000256" key="1">
    <source>
        <dbReference type="SAM" id="MobiDB-lite"/>
    </source>
</evidence>
<sequence>MLPCVVLAGGLGTRMRPITETVPKSLIPVLGRPFAELQLEWLADEGVDRVVYSIGFKGGLIRDALGAGERFGVGIEYVDEGDDLRGSGGALRLALDLGVLPEEFFILYGDSYLTVSLGEVERSWHASGLAAIMTVMRNQGRWDRSNATFHDGRVSYDKSARTGSGSAPGTPGVARDGSSVRTQGEMEWIDYGLSATSSEVIAGWLQPGQRGDLADLFHRLSTEGRVAGFEVTRRFYEIGSPAGLEELEEHLRDHVHRVVAPDETR</sequence>
<dbReference type="AlphaFoldDB" id="A0A934NFK8"/>
<keyword evidence="3" id="KW-0808">Transferase</keyword>
<gene>
    <name evidence="3" type="ORF">JF887_04800</name>
</gene>
<dbReference type="SUPFAM" id="SSF53448">
    <property type="entry name" value="Nucleotide-diphospho-sugar transferases"/>
    <property type="match status" value="1"/>
</dbReference>
<organism evidence="3 4">
    <name type="scientific">Candidatus Amunia macphersoniae</name>
    <dbReference type="NCBI Taxonomy" id="3127014"/>
    <lineage>
        <taxon>Bacteria</taxon>
        <taxon>Bacillati</taxon>
        <taxon>Candidatus Dormiibacterota</taxon>
        <taxon>Candidatus Dormibacteria</taxon>
        <taxon>Candidatus Aeolococcales</taxon>
        <taxon>Candidatus Aeolococcaceae</taxon>
        <taxon>Candidatus Amunia</taxon>
    </lineage>
</organism>
<dbReference type="InterPro" id="IPR029044">
    <property type="entry name" value="Nucleotide-diphossugar_trans"/>
</dbReference>
<dbReference type="PANTHER" id="PTHR22572">
    <property type="entry name" value="SUGAR-1-PHOSPHATE GUANYL TRANSFERASE"/>
    <property type="match status" value="1"/>
</dbReference>
<dbReference type="InterPro" id="IPR050486">
    <property type="entry name" value="Mannose-1P_guanyltransferase"/>
</dbReference>
<accession>A0A934NFK8</accession>
<dbReference type="Gene3D" id="3.90.550.10">
    <property type="entry name" value="Spore Coat Polysaccharide Biosynthesis Protein SpsA, Chain A"/>
    <property type="match status" value="1"/>
</dbReference>
<feature type="domain" description="Nucleotidyl transferase" evidence="2">
    <location>
        <begin position="5"/>
        <end position="134"/>
    </location>
</feature>
<dbReference type="InterPro" id="IPR005835">
    <property type="entry name" value="NTP_transferase_dom"/>
</dbReference>
<evidence type="ECO:0000313" key="4">
    <source>
        <dbReference type="Proteomes" id="UP000614410"/>
    </source>
</evidence>
<reference evidence="3 4" key="1">
    <citation type="submission" date="2020-10" db="EMBL/GenBank/DDBJ databases">
        <title>Ca. Dormibacterota MAGs.</title>
        <authorList>
            <person name="Montgomery K."/>
        </authorList>
    </citation>
    <scope>NUCLEOTIDE SEQUENCE [LARGE SCALE GENOMIC DNA]</scope>
    <source>
        <strain evidence="3">Mitchell_Peninsula_5</strain>
    </source>
</reference>
<dbReference type="GO" id="GO:0016740">
    <property type="term" value="F:transferase activity"/>
    <property type="evidence" value="ECO:0007669"/>
    <property type="project" value="UniProtKB-KW"/>
</dbReference>
<feature type="region of interest" description="Disordered" evidence="1">
    <location>
        <begin position="157"/>
        <end position="179"/>
    </location>
</feature>
<protein>
    <submittedName>
        <fullName evidence="3">NTP transferase domain-containing protein</fullName>
    </submittedName>
</protein>
<comment type="caution">
    <text evidence="3">The sequence shown here is derived from an EMBL/GenBank/DDBJ whole genome shotgun (WGS) entry which is preliminary data.</text>
</comment>
<dbReference type="Pfam" id="PF00483">
    <property type="entry name" value="NTP_transferase"/>
    <property type="match status" value="1"/>
</dbReference>
<proteinExistence type="predicted"/>
<dbReference type="EMBL" id="JAEKNN010000024">
    <property type="protein sequence ID" value="MBJ7608735.1"/>
    <property type="molecule type" value="Genomic_DNA"/>
</dbReference>
<evidence type="ECO:0000259" key="2">
    <source>
        <dbReference type="Pfam" id="PF00483"/>
    </source>
</evidence>
<dbReference type="Proteomes" id="UP000614410">
    <property type="component" value="Unassembled WGS sequence"/>
</dbReference>